<comment type="cofactor">
    <cofactor evidence="1 14">
        <name>adenosylcob(III)alamin</name>
        <dbReference type="ChEBI" id="CHEBI:18408"/>
    </cofactor>
</comment>
<keyword evidence="9" id="KW-0215">Deoxyribonucleotide synthesis</keyword>
<dbReference type="PANTHER" id="PTHR43371:SF1">
    <property type="entry name" value="RIBONUCLEOSIDE-DIPHOSPHATE REDUCTASE"/>
    <property type="match status" value="1"/>
</dbReference>
<keyword evidence="5 14" id="KW-0846">Cobalamin</keyword>
<evidence type="ECO:0000259" key="15">
    <source>
        <dbReference type="Pfam" id="PF00317"/>
    </source>
</evidence>
<keyword evidence="19" id="KW-1185">Reference proteome</keyword>
<evidence type="ECO:0000313" key="19">
    <source>
        <dbReference type="Proteomes" id="UP001165342"/>
    </source>
</evidence>
<evidence type="ECO:0000313" key="18">
    <source>
        <dbReference type="EMBL" id="MCL6730241.1"/>
    </source>
</evidence>
<dbReference type="InterPro" id="IPR050862">
    <property type="entry name" value="RdRp_reductase_class-2"/>
</dbReference>
<keyword evidence="7 14" id="KW-0547">Nucleotide-binding</keyword>
<evidence type="ECO:0000256" key="4">
    <source>
        <dbReference type="ARBA" id="ARBA00014409"/>
    </source>
</evidence>
<evidence type="ECO:0000256" key="11">
    <source>
        <dbReference type="ARBA" id="ARBA00023285"/>
    </source>
</evidence>
<proteinExistence type="inferred from homology"/>
<dbReference type="Pfam" id="PF00317">
    <property type="entry name" value="Ribonuc_red_lgN"/>
    <property type="match status" value="1"/>
</dbReference>
<evidence type="ECO:0000256" key="8">
    <source>
        <dbReference type="ARBA" id="ARBA00023002"/>
    </source>
</evidence>
<dbReference type="InterPro" id="IPR013509">
    <property type="entry name" value="RNR_lsu_N"/>
</dbReference>
<evidence type="ECO:0000256" key="5">
    <source>
        <dbReference type="ARBA" id="ARBA00022628"/>
    </source>
</evidence>
<accession>A0ABT0S3C4</accession>
<evidence type="ECO:0000259" key="17">
    <source>
        <dbReference type="Pfam" id="PF12637"/>
    </source>
</evidence>
<feature type="domain" description="Ribonucleotide reductase large subunit N-terminal" evidence="15">
    <location>
        <begin position="8"/>
        <end position="79"/>
    </location>
</feature>
<evidence type="ECO:0000256" key="13">
    <source>
        <dbReference type="ARBA" id="ARBA00047754"/>
    </source>
</evidence>
<dbReference type="InterPro" id="IPR024434">
    <property type="entry name" value="TSCPD_dom"/>
</dbReference>
<reference evidence="18" key="1">
    <citation type="submission" date="2022-05" db="EMBL/GenBank/DDBJ databases">
        <authorList>
            <person name="Jo J.-H."/>
            <person name="Im W.-T."/>
        </authorList>
    </citation>
    <scope>NUCLEOTIDE SEQUENCE</scope>
    <source>
        <strain evidence="18">SE220</strain>
    </source>
</reference>
<name>A0ABT0S3C4_9SPHN</name>
<evidence type="ECO:0000256" key="12">
    <source>
        <dbReference type="ARBA" id="ARBA00025437"/>
    </source>
</evidence>
<comment type="function">
    <text evidence="12 14">Catalyzes the reduction of ribonucleotides to deoxyribonucleotides. May function to provide a pool of deoxyribonucleotide precursors for DNA repair during oxygen limitation and/or for immediate growth after restoration of oxygen.</text>
</comment>
<keyword evidence="6 14" id="KW-0237">DNA synthesis</keyword>
<dbReference type="Proteomes" id="UP001165342">
    <property type="component" value="Unassembled WGS sequence"/>
</dbReference>
<dbReference type="RefSeq" id="WP_249831740.1">
    <property type="nucleotide sequence ID" value="NZ_JAMGBE010000003.1"/>
</dbReference>
<gene>
    <name evidence="18" type="ORF">LZ538_09265</name>
</gene>
<comment type="similarity">
    <text evidence="2 14">Belongs to the ribonucleoside diphosphate reductase class-2 family.</text>
</comment>
<evidence type="ECO:0000256" key="10">
    <source>
        <dbReference type="ARBA" id="ARBA00023157"/>
    </source>
</evidence>
<dbReference type="GO" id="GO:0004748">
    <property type="term" value="F:ribonucleoside-diphosphate reductase activity, thioredoxin disulfide as acceptor"/>
    <property type="evidence" value="ECO:0007669"/>
    <property type="project" value="UniProtKB-EC"/>
</dbReference>
<evidence type="ECO:0000256" key="2">
    <source>
        <dbReference type="ARBA" id="ARBA00007405"/>
    </source>
</evidence>
<feature type="domain" description="TSCPD" evidence="17">
    <location>
        <begin position="586"/>
        <end position="688"/>
    </location>
</feature>
<comment type="caution">
    <text evidence="18">The sequence shown here is derived from an EMBL/GenBank/DDBJ whole genome shotgun (WGS) entry which is preliminary data.</text>
</comment>
<evidence type="ECO:0000256" key="3">
    <source>
        <dbReference type="ARBA" id="ARBA00012274"/>
    </source>
</evidence>
<dbReference type="Gene3D" id="3.20.70.20">
    <property type="match status" value="1"/>
</dbReference>
<dbReference type="SUPFAM" id="SSF51998">
    <property type="entry name" value="PFL-like glycyl radical enzymes"/>
    <property type="match status" value="1"/>
</dbReference>
<dbReference type="PRINTS" id="PR01183">
    <property type="entry name" value="RIBORDTASEM1"/>
</dbReference>
<dbReference type="PANTHER" id="PTHR43371">
    <property type="entry name" value="VITAMIN B12-DEPENDENT RIBONUCLEOTIDE REDUCTASE"/>
    <property type="match status" value="1"/>
</dbReference>
<keyword evidence="11 14" id="KW-0170">Cobalt</keyword>
<sequence length="739" mass="80571">MTFDVALAEEIWTAKYRFSPSEGKGDDSFEQTAARVARAVAVAELPEHRSRWEARFRDAVADLRFIPAGRVLAGAGTERSVTLFNCFVMGTIPDSLEGIFEHLKQAALTMQQGGGVGMDFSTIRPAGSPVLGVGADASGPLTFMDCWDSMCRTVHSAGQRRGAMMGCLRIDHPDIEAFIDAKRDPHRFRNFNLSVLVTDGFMTALGSDAEWPLVFNGNVVRTLRARELWERLMRATYDAAEPGVIFIDRVNAANNLAYCETISASNPCGEQMLPPYGACLLGSINLARLVDRPFEADAALDEDQLAELTHTAVRMLDNVIDISRYPLPEQEAEANAKRRIGLGITGLADALLFCGAAYGSSDAVALTRRWLGIIKREAYRASALLACEKGSFPLYDAVMQDRPNLADLDEETRALIAEHGLRNGCLTSIAPTGTTSLLAGNVSSGIEPVFAYSYTRKIRRQDGSTREEHVEDHALRVWRQLKGDAQPPPGLFVSAQTLSPADHLTMQAAAQALIDSSISKTVNCPEDINFEAFADIYVEGYHLGCKGLTTYRPNAVTGSVLSVAAPKADPVPSKGDDVLSPREDQLHGTTYKLKWPESAHAVYVTINDVDQDGVRRPFEMFINSKNMEHYAWTLGLTRMISAVFRRSSDVAFVAEELKAVFDPRGGAWMQGRYVPSLLAAIGDIVDRHLDGIRSGGLPRREVGFSHSFTPTACPQCGASAIIKVEGCNNCLECGYSKCG</sequence>
<dbReference type="Pfam" id="PF02867">
    <property type="entry name" value="Ribonuc_red_lgC"/>
    <property type="match status" value="1"/>
</dbReference>
<feature type="domain" description="Ribonucleotide reductase large subunit C-terminal" evidence="16">
    <location>
        <begin position="85"/>
        <end position="551"/>
    </location>
</feature>
<evidence type="ECO:0000256" key="6">
    <source>
        <dbReference type="ARBA" id="ARBA00022634"/>
    </source>
</evidence>
<dbReference type="InterPro" id="IPR000788">
    <property type="entry name" value="RNR_lg_C"/>
</dbReference>
<keyword evidence="8 14" id="KW-0560">Oxidoreductase</keyword>
<dbReference type="CDD" id="cd02888">
    <property type="entry name" value="RNR_II_dimer"/>
    <property type="match status" value="1"/>
</dbReference>
<dbReference type="EC" id="1.17.4.1" evidence="3 14"/>
<evidence type="ECO:0000256" key="7">
    <source>
        <dbReference type="ARBA" id="ARBA00022741"/>
    </source>
</evidence>
<protein>
    <recommendedName>
        <fullName evidence="4 14">Vitamin B12-dependent ribonucleotide reductase</fullName>
        <ecNumber evidence="3 14">1.17.4.1</ecNumber>
    </recommendedName>
</protein>
<dbReference type="EMBL" id="JAMGBE010000003">
    <property type="protein sequence ID" value="MCL6730241.1"/>
    <property type="molecule type" value="Genomic_DNA"/>
</dbReference>
<organism evidence="18 19">
    <name type="scientific">Sphingomonas hankyongi</name>
    <dbReference type="NCBI Taxonomy" id="2908209"/>
    <lineage>
        <taxon>Bacteria</taxon>
        <taxon>Pseudomonadati</taxon>
        <taxon>Pseudomonadota</taxon>
        <taxon>Alphaproteobacteria</taxon>
        <taxon>Sphingomonadales</taxon>
        <taxon>Sphingomonadaceae</taxon>
        <taxon>Sphingomonas</taxon>
    </lineage>
</organism>
<dbReference type="InterPro" id="IPR013344">
    <property type="entry name" value="RNR_NrdJ/NrdZ"/>
</dbReference>
<keyword evidence="10" id="KW-1015">Disulfide bond</keyword>
<comment type="catalytic activity">
    <reaction evidence="13 14">
        <text>a 2'-deoxyribonucleoside 5'-diphosphate + [thioredoxin]-disulfide + H2O = a ribonucleoside 5'-diphosphate + [thioredoxin]-dithiol</text>
        <dbReference type="Rhea" id="RHEA:23252"/>
        <dbReference type="Rhea" id="RHEA-COMP:10698"/>
        <dbReference type="Rhea" id="RHEA-COMP:10700"/>
        <dbReference type="ChEBI" id="CHEBI:15377"/>
        <dbReference type="ChEBI" id="CHEBI:29950"/>
        <dbReference type="ChEBI" id="CHEBI:50058"/>
        <dbReference type="ChEBI" id="CHEBI:57930"/>
        <dbReference type="ChEBI" id="CHEBI:73316"/>
        <dbReference type="EC" id="1.17.4.1"/>
    </reaction>
</comment>
<evidence type="ECO:0000256" key="14">
    <source>
        <dbReference type="RuleBase" id="RU364064"/>
    </source>
</evidence>
<evidence type="ECO:0000256" key="9">
    <source>
        <dbReference type="ARBA" id="ARBA00023116"/>
    </source>
</evidence>
<dbReference type="NCBIfam" id="TIGR02504">
    <property type="entry name" value="NrdJ_Z"/>
    <property type="match status" value="1"/>
</dbReference>
<dbReference type="Pfam" id="PF12637">
    <property type="entry name" value="TSCPD"/>
    <property type="match status" value="1"/>
</dbReference>
<evidence type="ECO:0000256" key="1">
    <source>
        <dbReference type="ARBA" id="ARBA00001922"/>
    </source>
</evidence>
<evidence type="ECO:0000259" key="16">
    <source>
        <dbReference type="Pfam" id="PF02867"/>
    </source>
</evidence>